<evidence type="ECO:0000259" key="2">
    <source>
        <dbReference type="Pfam" id="PF19915"/>
    </source>
</evidence>
<evidence type="ECO:0000259" key="1">
    <source>
        <dbReference type="Pfam" id="PF00542"/>
    </source>
</evidence>
<dbReference type="GO" id="GO:0006412">
    <property type="term" value="P:translation"/>
    <property type="evidence" value="ECO:0007669"/>
    <property type="project" value="InterPro"/>
</dbReference>
<accession>A0A7W7IWN7</accession>
<evidence type="ECO:0000259" key="3">
    <source>
        <dbReference type="Pfam" id="PF19917"/>
    </source>
</evidence>
<comment type="caution">
    <text evidence="4">The sequence shown here is derived from an EMBL/GenBank/DDBJ whole genome shotgun (WGS) entry which is preliminary data.</text>
</comment>
<dbReference type="RefSeq" id="WP_184160853.1">
    <property type="nucleotide sequence ID" value="NZ_JACHLD010000002.1"/>
</dbReference>
<dbReference type="InterPro" id="IPR014719">
    <property type="entry name" value="Ribosomal_bL12_C/ClpS-like"/>
</dbReference>
<dbReference type="GO" id="GO:0003735">
    <property type="term" value="F:structural constituent of ribosome"/>
    <property type="evidence" value="ECO:0007669"/>
    <property type="project" value="InterPro"/>
</dbReference>
<organism evidence="4 5">
    <name type="scientific">Flavobacterium nitrogenifigens</name>
    <dbReference type="NCBI Taxonomy" id="1617283"/>
    <lineage>
        <taxon>Bacteria</taxon>
        <taxon>Pseudomonadati</taxon>
        <taxon>Bacteroidota</taxon>
        <taxon>Flavobacteriia</taxon>
        <taxon>Flavobacteriales</taxon>
        <taxon>Flavobacteriaceae</taxon>
        <taxon>Flavobacterium</taxon>
    </lineage>
</organism>
<keyword evidence="5" id="KW-1185">Reference proteome</keyword>
<protein>
    <recommendedName>
        <fullName evidence="6">Ribosomal protein L7/L12 C-terminal domain-containing protein</fullName>
    </recommendedName>
</protein>
<gene>
    <name evidence="4" type="ORF">HNP37_001997</name>
</gene>
<dbReference type="InterPro" id="IPR045554">
    <property type="entry name" value="bpX0"/>
</dbReference>
<reference evidence="4 5" key="1">
    <citation type="submission" date="2020-08" db="EMBL/GenBank/DDBJ databases">
        <title>Functional genomics of gut bacteria from endangered species of beetles.</title>
        <authorList>
            <person name="Carlos-Shanley C."/>
        </authorList>
    </citation>
    <scope>NUCLEOTIDE SEQUENCE [LARGE SCALE GENOMIC DNA]</scope>
    <source>
        <strain evidence="4 5">S00142</strain>
    </source>
</reference>
<sequence length="846" mass="98344">MELEKYVQSFEDYFWEFDSRLSSDNGSEVISIPNTFTIAYEEFIFEILEFLSDDGFPPFGSLLLAIIGTNQENEGSIYVISLKAEEKIKLNKASYANPEGEFFRVGAVIDFLKILSSLPEEYKRGEKRLELFQTIFHDCHKRVSSEKAKKILDEYREKKKNGIKFQDKQPFNLGNFIKDFRTIALLKAKFPTVQSILDAMANLPQQDLNDKLEDEILEEKKLSENVTDFVDQLIEDDRTFQVGSLIKRLWSGLNIPLHHNHPSQQPLGGISDLTNKGDFDKLVISEFAHDDDVFMSRIANNEALYIQREVPPEADKFQRILLIDVSLKNWGNPKILSFASAIAIARHPKTDIECKVFAVGDSFKEISLDNINEIIYSLGELNGKLECSKGLDAFFKENKIESKNQEVFLFSSEESLKLAPMQKALSDYFSEIKYVFEMELESIKIFKNHNKGRKMLQHIIMPLDELWVRDHTKKYAVKDLSENTIPLFYPVERTYQNIFSYENESFVYMNNSLFKFGDEKFEKGFVKIASNLPFKNGNFAMKVNSEGERILLYNYFNFRQYVSTINLNTYELKNSGDFASEINAGNVKVFEHENEFYFTDNINFWLIDDDFKANKLDGVDIKKVYDNYFQKRSVFVNLFKSSKIKYNIIKKLDAAVIEEGNLKINDYYISNLLFQKYRNFMRKPSEVFFEERVNLILKNKGTSAVNLFKTLKQFTDKSPLEIKEIIDYDFSVILSNVNRDEAEKLKKEIEKNGDVCYIETQYLITADGSKITNQNGILIFESSNKQIETFYIPFVINIPTAMASKTEFTGNNYFISKEYQQMSMDTEVFREKYLNSFIQNILNHGA</sequence>
<dbReference type="Pfam" id="PF00542">
    <property type="entry name" value="Ribosomal_L12"/>
    <property type="match status" value="1"/>
</dbReference>
<dbReference type="Proteomes" id="UP000561681">
    <property type="component" value="Unassembled WGS sequence"/>
</dbReference>
<evidence type="ECO:0000313" key="5">
    <source>
        <dbReference type="Proteomes" id="UP000561681"/>
    </source>
</evidence>
<dbReference type="EMBL" id="JACHLD010000002">
    <property type="protein sequence ID" value="MBB4801936.1"/>
    <property type="molecule type" value="Genomic_DNA"/>
</dbReference>
<feature type="domain" description="Large ribosomal subunit protein bL12 C-terminal" evidence="1">
    <location>
        <begin position="694"/>
        <end position="755"/>
    </location>
</feature>
<dbReference type="SUPFAM" id="SSF54736">
    <property type="entry name" value="ClpS-like"/>
    <property type="match status" value="1"/>
</dbReference>
<dbReference type="Pfam" id="PF19917">
    <property type="entry name" value="bpX1"/>
    <property type="match status" value="1"/>
</dbReference>
<dbReference type="Gene3D" id="3.30.1390.10">
    <property type="match status" value="1"/>
</dbReference>
<proteinExistence type="predicted"/>
<evidence type="ECO:0008006" key="6">
    <source>
        <dbReference type="Google" id="ProtNLM"/>
    </source>
</evidence>
<dbReference type="InterPro" id="IPR045553">
    <property type="entry name" value="bpX1"/>
</dbReference>
<dbReference type="Pfam" id="PF19915">
    <property type="entry name" value="bpX0"/>
    <property type="match status" value="1"/>
</dbReference>
<feature type="domain" description="MoxR-vWA-beta-propeller ternary system" evidence="3">
    <location>
        <begin position="766"/>
        <end position="841"/>
    </location>
</feature>
<evidence type="ECO:0000313" key="4">
    <source>
        <dbReference type="EMBL" id="MBB4801936.1"/>
    </source>
</evidence>
<dbReference type="AlphaFoldDB" id="A0A7W7IWN7"/>
<feature type="domain" description="MoxR-vWA-beta-propeller ternary system" evidence="2">
    <location>
        <begin position="37"/>
        <end position="198"/>
    </location>
</feature>
<name>A0A7W7IWN7_9FLAO</name>
<dbReference type="InterPro" id="IPR013823">
    <property type="entry name" value="Ribosomal_bL12_C"/>
</dbReference>